<keyword evidence="7" id="KW-0611">Plant defense</keyword>
<evidence type="ECO:0000259" key="9">
    <source>
        <dbReference type="Pfam" id="PF00931"/>
    </source>
</evidence>
<evidence type="ECO:0000256" key="6">
    <source>
        <dbReference type="ARBA" id="ARBA00022741"/>
    </source>
</evidence>
<reference evidence="11" key="2">
    <citation type="journal article" date="2024" name="Plant">
        <title>Genomic evolution and insights into agronomic trait innovations of Sesamum species.</title>
        <authorList>
            <person name="Miao H."/>
            <person name="Wang L."/>
            <person name="Qu L."/>
            <person name="Liu H."/>
            <person name="Sun Y."/>
            <person name="Le M."/>
            <person name="Wang Q."/>
            <person name="Wei S."/>
            <person name="Zheng Y."/>
            <person name="Lin W."/>
            <person name="Duan Y."/>
            <person name="Cao H."/>
            <person name="Xiong S."/>
            <person name="Wang X."/>
            <person name="Wei L."/>
            <person name="Li C."/>
            <person name="Ma Q."/>
            <person name="Ju M."/>
            <person name="Zhao R."/>
            <person name="Li G."/>
            <person name="Mu C."/>
            <person name="Tian Q."/>
            <person name="Mei H."/>
            <person name="Zhang T."/>
            <person name="Gao T."/>
            <person name="Zhang H."/>
        </authorList>
    </citation>
    <scope>NUCLEOTIDE SEQUENCE</scope>
    <source>
        <strain evidence="11">G02</strain>
    </source>
</reference>
<dbReference type="Gene3D" id="1.20.5.4130">
    <property type="match status" value="1"/>
</dbReference>
<comment type="caution">
    <text evidence="11">The sequence shown here is derived from an EMBL/GenBank/DDBJ whole genome shotgun (WGS) entry which is preliminary data.</text>
</comment>
<comment type="similarity">
    <text evidence="2">Belongs to the disease resistance NB-LRR family.</text>
</comment>
<dbReference type="InterPro" id="IPR027417">
    <property type="entry name" value="P-loop_NTPase"/>
</dbReference>
<evidence type="ECO:0000256" key="4">
    <source>
        <dbReference type="ARBA" id="ARBA00022614"/>
    </source>
</evidence>
<dbReference type="AlphaFoldDB" id="A0AAW2RXS4"/>
<dbReference type="EMBL" id="JACGWJ010000012">
    <property type="protein sequence ID" value="KAL0385145.1"/>
    <property type="molecule type" value="Genomic_DNA"/>
</dbReference>
<dbReference type="Gene3D" id="1.10.10.10">
    <property type="entry name" value="Winged helix-like DNA-binding domain superfamily/Winged helix DNA-binding domain"/>
    <property type="match status" value="1"/>
</dbReference>
<dbReference type="InterPro" id="IPR044974">
    <property type="entry name" value="Disease_R_plants"/>
</dbReference>
<keyword evidence="3" id="KW-0963">Cytoplasm</keyword>
<dbReference type="InterPro" id="IPR058922">
    <property type="entry name" value="WHD_DRP"/>
</dbReference>
<evidence type="ECO:0000256" key="7">
    <source>
        <dbReference type="ARBA" id="ARBA00022821"/>
    </source>
</evidence>
<dbReference type="Gene3D" id="1.10.8.430">
    <property type="entry name" value="Helical domain of apoptotic protease-activating factors"/>
    <property type="match status" value="1"/>
</dbReference>
<accession>A0AAW2RXS4</accession>
<evidence type="ECO:0000256" key="1">
    <source>
        <dbReference type="ARBA" id="ARBA00004496"/>
    </source>
</evidence>
<sequence length="641" mass="73451">MAYAAVISLKLTIQRLVESSQIPIPSPVPEIIELAYEKVESLQELFTLEDGSNNERVKAVEREIREAACRLEDALESAHVSNQRFLSKSQTLDGDEMNYLAMEVKEEISLFTETVEKIKEQFRNTLVQPEEYEEAIEKVIPSRTDHFVGMKSKIFGLDSDLIKLKDLLIRGYERTLGIVSIVGMAGIGKTTLAKEVYRDPNIFSHFDCCAFVSIGPEYRLREILLCILAQIHPGRFVYDKDFASLMYLELIYRRYLIVLDDVWNVKVWDELKIYFPNNAHSSRIMLTTRIEEVAHLASCYAVHKMRLLNEKDSWNLLCEKVFDEENSCPPQLEKAGKKIAEKCEGLPLAIIVIGRHLSKAEKTPKYWSKVAERECSNIIGADAEMSKVLYLSYKYLPQHLKACFLYMGVFPRDYEIPPSKLINLWCAEGFLEPNRTKTTEDHAMLCLEDLVSRSVVLVRQQSTIGRIKTCRLHSVFQHLCIQEASKDKFFHVLDGYANQGIESQRRFCTHNNVLFGIKDVYKSMASISNARSLLCTGAHHQYPVPMCLHFSLLRVLDALTIRFYSFPIELVKLIQLRYLSFTYNGKLYIQTPESSVLNSPSIPKHHIFWGSSSISAHGDLEYARIEASPSHGKRPTKSQYS</sequence>
<dbReference type="Pfam" id="PF00931">
    <property type="entry name" value="NB-ARC"/>
    <property type="match status" value="1"/>
</dbReference>
<name>A0AAW2RXS4_SESRA</name>
<feature type="domain" description="NB-ARC" evidence="9">
    <location>
        <begin position="162"/>
        <end position="325"/>
    </location>
</feature>
<dbReference type="Pfam" id="PF23559">
    <property type="entry name" value="WHD_DRP"/>
    <property type="match status" value="1"/>
</dbReference>
<dbReference type="PANTHER" id="PTHR23155">
    <property type="entry name" value="DISEASE RESISTANCE PROTEIN RP"/>
    <property type="match status" value="1"/>
</dbReference>
<dbReference type="GO" id="GO:0051607">
    <property type="term" value="P:defense response to virus"/>
    <property type="evidence" value="ECO:0007669"/>
    <property type="project" value="UniProtKB-ARBA"/>
</dbReference>
<dbReference type="Gene3D" id="3.40.50.300">
    <property type="entry name" value="P-loop containing nucleotide triphosphate hydrolases"/>
    <property type="match status" value="1"/>
</dbReference>
<dbReference type="PANTHER" id="PTHR23155:SF1152">
    <property type="entry name" value="AAA+ ATPASE DOMAIN-CONTAINING PROTEIN"/>
    <property type="match status" value="1"/>
</dbReference>
<evidence type="ECO:0000313" key="11">
    <source>
        <dbReference type="EMBL" id="KAL0385145.1"/>
    </source>
</evidence>
<evidence type="ECO:0000256" key="5">
    <source>
        <dbReference type="ARBA" id="ARBA00022737"/>
    </source>
</evidence>
<dbReference type="GO" id="GO:0098542">
    <property type="term" value="P:defense response to other organism"/>
    <property type="evidence" value="ECO:0007669"/>
    <property type="project" value="TreeGrafter"/>
</dbReference>
<evidence type="ECO:0000259" key="10">
    <source>
        <dbReference type="Pfam" id="PF23559"/>
    </source>
</evidence>
<reference evidence="11" key="1">
    <citation type="submission" date="2020-06" db="EMBL/GenBank/DDBJ databases">
        <authorList>
            <person name="Li T."/>
            <person name="Hu X."/>
            <person name="Zhang T."/>
            <person name="Song X."/>
            <person name="Zhang H."/>
            <person name="Dai N."/>
            <person name="Sheng W."/>
            <person name="Hou X."/>
            <person name="Wei L."/>
        </authorList>
    </citation>
    <scope>NUCLEOTIDE SEQUENCE</scope>
    <source>
        <strain evidence="11">G02</strain>
        <tissue evidence="11">Leaf</tissue>
    </source>
</reference>
<feature type="domain" description="Disease resistance protein winged helix" evidence="10">
    <location>
        <begin position="409"/>
        <end position="479"/>
    </location>
</feature>
<keyword evidence="4" id="KW-0433">Leucine-rich repeat</keyword>
<keyword evidence="5" id="KW-0677">Repeat</keyword>
<dbReference type="InterPro" id="IPR036388">
    <property type="entry name" value="WH-like_DNA-bd_sf"/>
</dbReference>
<dbReference type="PRINTS" id="PR00364">
    <property type="entry name" value="DISEASERSIST"/>
</dbReference>
<evidence type="ECO:0000256" key="3">
    <source>
        <dbReference type="ARBA" id="ARBA00022490"/>
    </source>
</evidence>
<dbReference type="InterPro" id="IPR042197">
    <property type="entry name" value="Apaf_helical"/>
</dbReference>
<gene>
    <name evidence="11" type="ORF">Sradi_2908800</name>
</gene>
<dbReference type="SUPFAM" id="SSF52540">
    <property type="entry name" value="P-loop containing nucleoside triphosphate hydrolases"/>
    <property type="match status" value="1"/>
</dbReference>
<proteinExistence type="inferred from homology"/>
<dbReference type="InterPro" id="IPR002182">
    <property type="entry name" value="NB-ARC"/>
</dbReference>
<keyword evidence="8" id="KW-0067">ATP-binding</keyword>
<dbReference type="GO" id="GO:0005737">
    <property type="term" value="C:cytoplasm"/>
    <property type="evidence" value="ECO:0007669"/>
    <property type="project" value="UniProtKB-SubCell"/>
</dbReference>
<dbReference type="GO" id="GO:0005524">
    <property type="term" value="F:ATP binding"/>
    <property type="evidence" value="ECO:0007669"/>
    <property type="project" value="UniProtKB-KW"/>
</dbReference>
<protein>
    <submittedName>
        <fullName evidence="11">Late blight resistance proteinR1A-10</fullName>
    </submittedName>
</protein>
<dbReference type="GO" id="GO:0043531">
    <property type="term" value="F:ADP binding"/>
    <property type="evidence" value="ECO:0007669"/>
    <property type="project" value="InterPro"/>
</dbReference>
<evidence type="ECO:0000256" key="2">
    <source>
        <dbReference type="ARBA" id="ARBA00008894"/>
    </source>
</evidence>
<evidence type="ECO:0000256" key="8">
    <source>
        <dbReference type="ARBA" id="ARBA00022840"/>
    </source>
</evidence>
<organism evidence="11">
    <name type="scientific">Sesamum radiatum</name>
    <name type="common">Black benniseed</name>
    <dbReference type="NCBI Taxonomy" id="300843"/>
    <lineage>
        <taxon>Eukaryota</taxon>
        <taxon>Viridiplantae</taxon>
        <taxon>Streptophyta</taxon>
        <taxon>Embryophyta</taxon>
        <taxon>Tracheophyta</taxon>
        <taxon>Spermatophyta</taxon>
        <taxon>Magnoliopsida</taxon>
        <taxon>eudicotyledons</taxon>
        <taxon>Gunneridae</taxon>
        <taxon>Pentapetalae</taxon>
        <taxon>asterids</taxon>
        <taxon>lamiids</taxon>
        <taxon>Lamiales</taxon>
        <taxon>Pedaliaceae</taxon>
        <taxon>Sesamum</taxon>
    </lineage>
</organism>
<dbReference type="FunFam" id="1.10.8.430:FF:000003">
    <property type="entry name" value="Probable disease resistance protein At5g66910"/>
    <property type="match status" value="1"/>
</dbReference>
<dbReference type="FunFam" id="3.40.50.300:FF:001091">
    <property type="entry name" value="Probable disease resistance protein At1g61300"/>
    <property type="match status" value="1"/>
</dbReference>
<keyword evidence="6" id="KW-0547">Nucleotide-binding</keyword>
<comment type="subcellular location">
    <subcellularLocation>
        <location evidence="1">Cytoplasm</location>
    </subcellularLocation>
</comment>
<dbReference type="FunFam" id="1.10.10.10:FF:000322">
    <property type="entry name" value="Probable disease resistance protein At1g63360"/>
    <property type="match status" value="1"/>
</dbReference>